<organism evidence="1 2">
    <name type="scientific">Novipirellula artificiosorum</name>
    <dbReference type="NCBI Taxonomy" id="2528016"/>
    <lineage>
        <taxon>Bacteria</taxon>
        <taxon>Pseudomonadati</taxon>
        <taxon>Planctomycetota</taxon>
        <taxon>Planctomycetia</taxon>
        <taxon>Pirellulales</taxon>
        <taxon>Pirellulaceae</taxon>
        <taxon>Novipirellula</taxon>
    </lineage>
</organism>
<protein>
    <submittedName>
        <fullName evidence="1">Uncharacterized protein</fullName>
    </submittedName>
</protein>
<dbReference type="EMBL" id="SJPV01000007">
    <property type="protein sequence ID" value="TWU34978.1"/>
    <property type="molecule type" value="Genomic_DNA"/>
</dbReference>
<dbReference type="AlphaFoldDB" id="A0A5C6DE93"/>
<dbReference type="RefSeq" id="WP_146528399.1">
    <property type="nucleotide sequence ID" value="NZ_SJPV01000007.1"/>
</dbReference>
<evidence type="ECO:0000313" key="1">
    <source>
        <dbReference type="EMBL" id="TWU34978.1"/>
    </source>
</evidence>
<proteinExistence type="predicted"/>
<name>A0A5C6DE93_9BACT</name>
<keyword evidence="2" id="KW-1185">Reference proteome</keyword>
<dbReference type="OrthoDB" id="292234at2"/>
<sequence>MVEIARHRALALLTECTGDDIWSVEHCRAHRVPEQWIDELADNFESGFRADSHTIYFKDKVTNQFRGVRDIDLAVRIAESLGLQVDRVTAATFSRRGMVAAIKQAIMDGD</sequence>
<evidence type="ECO:0000313" key="2">
    <source>
        <dbReference type="Proteomes" id="UP000319143"/>
    </source>
</evidence>
<comment type="caution">
    <text evidence="1">The sequence shown here is derived from an EMBL/GenBank/DDBJ whole genome shotgun (WGS) entry which is preliminary data.</text>
</comment>
<reference evidence="1 2" key="1">
    <citation type="submission" date="2019-02" db="EMBL/GenBank/DDBJ databases">
        <title>Deep-cultivation of Planctomycetes and their phenomic and genomic characterization uncovers novel biology.</title>
        <authorList>
            <person name="Wiegand S."/>
            <person name="Jogler M."/>
            <person name="Boedeker C."/>
            <person name="Pinto D."/>
            <person name="Vollmers J."/>
            <person name="Rivas-Marin E."/>
            <person name="Kohn T."/>
            <person name="Peeters S.H."/>
            <person name="Heuer A."/>
            <person name="Rast P."/>
            <person name="Oberbeckmann S."/>
            <person name="Bunk B."/>
            <person name="Jeske O."/>
            <person name="Meyerdierks A."/>
            <person name="Storesund J.E."/>
            <person name="Kallscheuer N."/>
            <person name="Luecker S."/>
            <person name="Lage O.M."/>
            <person name="Pohl T."/>
            <person name="Merkel B.J."/>
            <person name="Hornburger P."/>
            <person name="Mueller R.-W."/>
            <person name="Bruemmer F."/>
            <person name="Labrenz M."/>
            <person name="Spormann A.M."/>
            <person name="Op Den Camp H."/>
            <person name="Overmann J."/>
            <person name="Amann R."/>
            <person name="Jetten M.S.M."/>
            <person name="Mascher T."/>
            <person name="Medema M.H."/>
            <person name="Devos D.P."/>
            <person name="Kaster A.-K."/>
            <person name="Ovreas L."/>
            <person name="Rohde M."/>
            <person name="Galperin M.Y."/>
            <person name="Jogler C."/>
        </authorList>
    </citation>
    <scope>NUCLEOTIDE SEQUENCE [LARGE SCALE GENOMIC DNA]</scope>
    <source>
        <strain evidence="1 2">Poly41</strain>
    </source>
</reference>
<accession>A0A5C6DE93</accession>
<gene>
    <name evidence="1" type="ORF">Poly41_41220</name>
</gene>
<dbReference type="Proteomes" id="UP000319143">
    <property type="component" value="Unassembled WGS sequence"/>
</dbReference>